<evidence type="ECO:0000256" key="8">
    <source>
        <dbReference type="ARBA" id="ARBA00023264"/>
    </source>
</evidence>
<dbReference type="FunFam" id="1.10.1040.10:FF:000001">
    <property type="entry name" value="Glycerol-3-phosphate dehydrogenase [NAD(P)+]"/>
    <property type="match status" value="1"/>
</dbReference>
<keyword evidence="4 9" id="KW-0560">Oxidoreductase</keyword>
<dbReference type="GO" id="GO:0051287">
    <property type="term" value="F:NAD binding"/>
    <property type="evidence" value="ECO:0007669"/>
    <property type="project" value="InterPro"/>
</dbReference>
<dbReference type="Pfam" id="PF01210">
    <property type="entry name" value="NAD_Gly3P_dh_N"/>
    <property type="match status" value="1"/>
</dbReference>
<comment type="catalytic activity">
    <reaction evidence="9 14">
        <text>sn-glycerol 3-phosphate + NADP(+) = dihydroxyacetone phosphate + NADPH + H(+)</text>
        <dbReference type="Rhea" id="RHEA:11096"/>
        <dbReference type="ChEBI" id="CHEBI:15378"/>
        <dbReference type="ChEBI" id="CHEBI:57597"/>
        <dbReference type="ChEBI" id="CHEBI:57642"/>
        <dbReference type="ChEBI" id="CHEBI:57783"/>
        <dbReference type="ChEBI" id="CHEBI:58349"/>
        <dbReference type="EC" id="1.1.1.94"/>
    </reaction>
</comment>
<feature type="binding site" evidence="9">
    <location>
        <position position="45"/>
    </location>
    <ligand>
        <name>NADPH</name>
        <dbReference type="ChEBI" id="CHEBI:57783"/>
    </ligand>
</feature>
<evidence type="ECO:0000313" key="18">
    <source>
        <dbReference type="Proteomes" id="UP000316665"/>
    </source>
</evidence>
<keyword evidence="3 9" id="KW-0521">NADP</keyword>
<evidence type="ECO:0000256" key="14">
    <source>
        <dbReference type="RuleBase" id="RU000439"/>
    </source>
</evidence>
<feature type="binding site" evidence="12">
    <location>
        <position position="153"/>
    </location>
    <ligand>
        <name>NAD(+)</name>
        <dbReference type="ChEBI" id="CHEBI:57540"/>
    </ligand>
</feature>
<feature type="binding site" evidence="9">
    <location>
        <position position="268"/>
    </location>
    <ligand>
        <name>sn-glycerol 3-phosphate</name>
        <dbReference type="ChEBI" id="CHEBI:57597"/>
    </ligand>
</feature>
<dbReference type="GO" id="GO:0005975">
    <property type="term" value="P:carbohydrate metabolic process"/>
    <property type="evidence" value="ECO:0007669"/>
    <property type="project" value="InterPro"/>
</dbReference>
<comment type="function">
    <text evidence="9">Catalyzes the reduction of the glycolytic intermediate dihydroxyacetone phosphate (DHAP) to sn-glycerol 3-phosphate (G3P), the key precursor for phospholipid synthesis.</text>
</comment>
<feature type="binding site" evidence="9">
    <location>
        <position position="269"/>
    </location>
    <ligand>
        <name>sn-glycerol 3-phosphate</name>
        <dbReference type="ChEBI" id="CHEBI:57597"/>
    </ligand>
</feature>
<dbReference type="RefSeq" id="WP_141171392.1">
    <property type="nucleotide sequence ID" value="NZ_CP041185.1"/>
</dbReference>
<dbReference type="HAMAP" id="MF_00394">
    <property type="entry name" value="NAD_Glyc3P_dehydrog"/>
    <property type="match status" value="1"/>
</dbReference>
<evidence type="ECO:0000256" key="1">
    <source>
        <dbReference type="ARBA" id="ARBA00011009"/>
    </source>
</evidence>
<dbReference type="NCBIfam" id="NF000940">
    <property type="entry name" value="PRK00094.1-2"/>
    <property type="match status" value="1"/>
</dbReference>
<dbReference type="InterPro" id="IPR011128">
    <property type="entry name" value="G3P_DH_NAD-dep_N"/>
</dbReference>
<keyword evidence="2 9" id="KW-0444">Lipid biosynthesis</keyword>
<dbReference type="PIRSF" id="PIRSF000114">
    <property type="entry name" value="Glycerol-3-P_dh"/>
    <property type="match status" value="1"/>
</dbReference>
<reference evidence="17 18" key="1">
    <citation type="submission" date="2019-06" db="EMBL/GenBank/DDBJ databases">
        <title>Complete genome sequence of Janthinobacterium sp. SNU WT3 isolated from diseased rainbow trout.</title>
        <authorList>
            <person name="Oh W.T."/>
            <person name="Park S.C."/>
        </authorList>
    </citation>
    <scope>NUCLEOTIDE SEQUENCE [LARGE SCALE GENOMIC DNA]</scope>
    <source>
        <strain evidence="17 18">SNU WT3</strain>
    </source>
</reference>
<feature type="binding site" evidence="9">
    <location>
        <position position="153"/>
    </location>
    <ligand>
        <name>NADPH</name>
        <dbReference type="ChEBI" id="CHEBI:57783"/>
    </ligand>
</feature>
<dbReference type="UniPathway" id="UPA00940"/>
<dbReference type="PRINTS" id="PR00077">
    <property type="entry name" value="GPDHDRGNASE"/>
</dbReference>
<feature type="active site" description="Proton acceptor" evidence="9 10">
    <location>
        <position position="204"/>
    </location>
</feature>
<feature type="binding site" evidence="9">
    <location>
        <position position="26"/>
    </location>
    <ligand>
        <name>NADPH</name>
        <dbReference type="ChEBI" id="CHEBI:57783"/>
    </ligand>
</feature>
<evidence type="ECO:0000256" key="5">
    <source>
        <dbReference type="ARBA" id="ARBA00023027"/>
    </source>
</evidence>
<dbReference type="GO" id="GO:0046168">
    <property type="term" value="P:glycerol-3-phosphate catabolic process"/>
    <property type="evidence" value="ECO:0007669"/>
    <property type="project" value="InterPro"/>
</dbReference>
<evidence type="ECO:0000256" key="13">
    <source>
        <dbReference type="RuleBase" id="RU000437"/>
    </source>
</evidence>
<keyword evidence="6 9" id="KW-0443">Lipid metabolism</keyword>
<feature type="binding site" evidence="9">
    <location>
        <position position="292"/>
    </location>
    <ligand>
        <name>NADPH</name>
        <dbReference type="ChEBI" id="CHEBI:57783"/>
    </ligand>
</feature>
<evidence type="ECO:0000256" key="11">
    <source>
        <dbReference type="PIRSR" id="PIRSR000114-2"/>
    </source>
</evidence>
<dbReference type="EMBL" id="CP041185">
    <property type="protein sequence ID" value="QDG72375.1"/>
    <property type="molecule type" value="Genomic_DNA"/>
</dbReference>
<evidence type="ECO:0000313" key="17">
    <source>
        <dbReference type="EMBL" id="QDG72375.1"/>
    </source>
</evidence>
<proteinExistence type="inferred from homology"/>
<dbReference type="PROSITE" id="PS00957">
    <property type="entry name" value="NAD_G3PDH"/>
    <property type="match status" value="1"/>
</dbReference>
<dbReference type="KEGG" id="jas:FJQ89_19630"/>
<feature type="binding site" evidence="12">
    <location>
        <position position="268"/>
    </location>
    <ligand>
        <name>NAD(+)</name>
        <dbReference type="ChEBI" id="CHEBI:57540"/>
    </ligand>
</feature>
<keyword evidence="7 9" id="KW-0594">Phospholipid biosynthesis</keyword>
<feature type="binding site" evidence="9">
    <location>
        <position position="268"/>
    </location>
    <ligand>
        <name>NADPH</name>
        <dbReference type="ChEBI" id="CHEBI:57783"/>
    </ligand>
</feature>
<keyword evidence="9" id="KW-0963">Cytoplasm</keyword>
<dbReference type="GO" id="GO:0046167">
    <property type="term" value="P:glycerol-3-phosphate biosynthetic process"/>
    <property type="evidence" value="ECO:0007669"/>
    <property type="project" value="UniProtKB-UniRule"/>
</dbReference>
<comment type="subcellular location">
    <subcellularLocation>
        <location evidence="9">Cytoplasm</location>
    </subcellularLocation>
</comment>
<feature type="binding site" evidence="9">
    <location>
        <position position="120"/>
    </location>
    <ligand>
        <name>sn-glycerol 3-phosphate</name>
        <dbReference type="ChEBI" id="CHEBI:57597"/>
    </ligand>
</feature>
<evidence type="ECO:0000259" key="16">
    <source>
        <dbReference type="Pfam" id="PF07479"/>
    </source>
</evidence>
<dbReference type="NCBIfam" id="NF000942">
    <property type="entry name" value="PRK00094.1-4"/>
    <property type="match status" value="1"/>
</dbReference>
<protein>
    <recommendedName>
        <fullName evidence="9">Glycerol-3-phosphate dehydrogenase [NAD(P)+]</fullName>
        <ecNumber evidence="9">1.1.1.94</ecNumber>
    </recommendedName>
    <alternativeName>
        <fullName evidence="9">NAD(P)(+)-dependent glycerol-3-phosphate dehydrogenase</fullName>
    </alternativeName>
    <alternativeName>
        <fullName evidence="9">NAD(P)H-dependent dihydroxyacetone-phosphate reductase</fullName>
    </alternativeName>
</protein>
<comment type="catalytic activity">
    <reaction evidence="9">
        <text>sn-glycerol 3-phosphate + NAD(+) = dihydroxyacetone phosphate + NADH + H(+)</text>
        <dbReference type="Rhea" id="RHEA:11092"/>
        <dbReference type="ChEBI" id="CHEBI:15378"/>
        <dbReference type="ChEBI" id="CHEBI:57540"/>
        <dbReference type="ChEBI" id="CHEBI:57597"/>
        <dbReference type="ChEBI" id="CHEBI:57642"/>
        <dbReference type="ChEBI" id="CHEBI:57945"/>
        <dbReference type="EC" id="1.1.1.94"/>
    </reaction>
</comment>
<dbReference type="GO" id="GO:0006650">
    <property type="term" value="P:glycerophospholipid metabolic process"/>
    <property type="evidence" value="ECO:0007669"/>
    <property type="project" value="UniProtKB-UniRule"/>
</dbReference>
<evidence type="ECO:0000256" key="4">
    <source>
        <dbReference type="ARBA" id="ARBA00023002"/>
    </source>
</evidence>
<comment type="similarity">
    <text evidence="1 9 13">Belongs to the NAD-dependent glycerol-3-phosphate dehydrogenase family.</text>
</comment>
<dbReference type="Pfam" id="PF07479">
    <property type="entry name" value="NAD_Gly3P_dh_C"/>
    <property type="match status" value="1"/>
</dbReference>
<keyword evidence="9" id="KW-0547">Nucleotide-binding</keyword>
<feature type="binding site" evidence="9">
    <location>
        <position position="120"/>
    </location>
    <ligand>
        <name>NADPH</name>
        <dbReference type="ChEBI" id="CHEBI:57783"/>
    </ligand>
</feature>
<dbReference type="Gene3D" id="1.10.1040.10">
    <property type="entry name" value="N-(1-d-carboxylethyl)-l-norvaline Dehydrogenase, domain 2"/>
    <property type="match status" value="1"/>
</dbReference>
<organism evidence="17 18">
    <name type="scientific">Janthinobacterium tructae</name>
    <dbReference type="NCBI Taxonomy" id="2590869"/>
    <lineage>
        <taxon>Bacteria</taxon>
        <taxon>Pseudomonadati</taxon>
        <taxon>Pseudomonadota</taxon>
        <taxon>Betaproteobacteria</taxon>
        <taxon>Burkholderiales</taxon>
        <taxon>Oxalobacteraceae</taxon>
        <taxon>Janthinobacterium</taxon>
    </lineage>
</organism>
<dbReference type="EC" id="1.1.1.94" evidence="9"/>
<dbReference type="SUPFAM" id="SSF48179">
    <property type="entry name" value="6-phosphogluconate dehydrogenase C-terminal domain-like"/>
    <property type="match status" value="1"/>
</dbReference>
<feature type="binding site" evidence="9">
    <location>
        <position position="267"/>
    </location>
    <ligand>
        <name>sn-glycerol 3-phosphate</name>
        <dbReference type="ChEBI" id="CHEBI:57597"/>
    </ligand>
</feature>
<comment type="caution">
    <text evidence="9">Lacks conserved residue(s) required for the propagation of feature annotation.</text>
</comment>
<dbReference type="GO" id="GO:0005829">
    <property type="term" value="C:cytosol"/>
    <property type="evidence" value="ECO:0007669"/>
    <property type="project" value="TreeGrafter"/>
</dbReference>
<dbReference type="GO" id="GO:0141153">
    <property type="term" value="F:glycerol-3-phosphate dehydrogenase (NADP+) activity"/>
    <property type="evidence" value="ECO:0007669"/>
    <property type="project" value="RHEA"/>
</dbReference>
<dbReference type="Proteomes" id="UP000316665">
    <property type="component" value="Chromosome"/>
</dbReference>
<evidence type="ECO:0000256" key="10">
    <source>
        <dbReference type="PIRSR" id="PIRSR000114-1"/>
    </source>
</evidence>
<feature type="binding site" evidence="9">
    <location>
        <position position="151"/>
    </location>
    <ligand>
        <name>sn-glycerol 3-phosphate</name>
        <dbReference type="ChEBI" id="CHEBI:57597"/>
    </ligand>
</feature>
<dbReference type="OrthoDB" id="9812273at2"/>
<evidence type="ECO:0000256" key="2">
    <source>
        <dbReference type="ARBA" id="ARBA00022516"/>
    </source>
</evidence>
<dbReference type="SUPFAM" id="SSF51735">
    <property type="entry name" value="NAD(P)-binding Rossmann-fold domains"/>
    <property type="match status" value="1"/>
</dbReference>
<dbReference type="GO" id="GO:0008654">
    <property type="term" value="P:phospholipid biosynthetic process"/>
    <property type="evidence" value="ECO:0007669"/>
    <property type="project" value="UniProtKB-KW"/>
</dbReference>
<feature type="binding site" evidence="9">
    <location>
        <position position="294"/>
    </location>
    <ligand>
        <name>NADPH</name>
        <dbReference type="ChEBI" id="CHEBI:57783"/>
    </ligand>
</feature>
<dbReference type="InterPro" id="IPR006109">
    <property type="entry name" value="G3P_DH_NAD-dep_C"/>
</dbReference>
<gene>
    <name evidence="9" type="primary">gpsA</name>
    <name evidence="17" type="ORF">FJQ89_19630</name>
</gene>
<dbReference type="PANTHER" id="PTHR11728">
    <property type="entry name" value="GLYCEROL-3-PHOSPHATE DEHYDROGENASE"/>
    <property type="match status" value="1"/>
</dbReference>
<evidence type="ECO:0000256" key="7">
    <source>
        <dbReference type="ARBA" id="ARBA00023209"/>
    </source>
</evidence>
<evidence type="ECO:0000256" key="6">
    <source>
        <dbReference type="ARBA" id="ARBA00023098"/>
    </source>
</evidence>
<feature type="binding site" evidence="9">
    <location>
        <position position="204"/>
    </location>
    <ligand>
        <name>sn-glycerol 3-phosphate</name>
        <dbReference type="ChEBI" id="CHEBI:57597"/>
    </ligand>
</feature>
<dbReference type="InterPro" id="IPR006168">
    <property type="entry name" value="G3P_DH_NAD-dep"/>
</dbReference>
<name>A0A4Y6RJA6_9BURK</name>
<dbReference type="InterPro" id="IPR008927">
    <property type="entry name" value="6-PGluconate_DH-like_C_sf"/>
</dbReference>
<feature type="binding site" evidence="9">
    <location>
        <position position="149"/>
    </location>
    <ligand>
        <name>sn-glycerol 3-phosphate</name>
        <dbReference type="ChEBI" id="CHEBI:57597"/>
    </ligand>
</feature>
<dbReference type="InterPro" id="IPR013328">
    <property type="entry name" value="6PGD_dom2"/>
</dbReference>
<dbReference type="InterPro" id="IPR036291">
    <property type="entry name" value="NAD(P)-bd_dom_sf"/>
</dbReference>
<dbReference type="PANTHER" id="PTHR11728:SF1">
    <property type="entry name" value="GLYCEROL-3-PHOSPHATE DEHYDROGENASE [NAD(+)] 2, CHLOROPLASTIC"/>
    <property type="match status" value="1"/>
</dbReference>
<feature type="domain" description="Glycerol-3-phosphate dehydrogenase NAD-dependent N-terminal" evidence="15">
    <location>
        <begin position="17"/>
        <end position="171"/>
    </location>
</feature>
<keyword evidence="18" id="KW-1185">Reference proteome</keyword>
<accession>A0A4Y6RJA6</accession>
<feature type="binding site" evidence="11">
    <location>
        <begin position="268"/>
        <end position="269"/>
    </location>
    <ligand>
        <name>substrate</name>
    </ligand>
</feature>
<feature type="domain" description="Glycerol-3-phosphate dehydrogenase NAD-dependent C-terminal" evidence="16">
    <location>
        <begin position="193"/>
        <end position="333"/>
    </location>
</feature>
<evidence type="ECO:0000256" key="9">
    <source>
        <dbReference type="HAMAP-Rule" id="MF_00394"/>
    </source>
</evidence>
<evidence type="ECO:0000256" key="3">
    <source>
        <dbReference type="ARBA" id="ARBA00022857"/>
    </source>
</evidence>
<dbReference type="AlphaFoldDB" id="A0A4Y6RJA6"/>
<dbReference type="Gene3D" id="3.40.50.720">
    <property type="entry name" value="NAD(P)-binding Rossmann-like Domain"/>
    <property type="match status" value="1"/>
</dbReference>
<feature type="binding site" evidence="9">
    <location>
        <position position="61"/>
    </location>
    <ligand>
        <name>NADPH</name>
        <dbReference type="ChEBI" id="CHEBI:57783"/>
    </ligand>
</feature>
<dbReference type="GO" id="GO:0141152">
    <property type="term" value="F:glycerol-3-phosphate dehydrogenase (NAD+) activity"/>
    <property type="evidence" value="ECO:0007669"/>
    <property type="project" value="RHEA"/>
</dbReference>
<evidence type="ECO:0000256" key="12">
    <source>
        <dbReference type="PIRSR" id="PIRSR000114-3"/>
    </source>
</evidence>
<keyword evidence="5 9" id="KW-0520">NAD</keyword>
<feature type="binding site" evidence="9">
    <location>
        <position position="257"/>
    </location>
    <ligand>
        <name>sn-glycerol 3-phosphate</name>
        <dbReference type="ChEBI" id="CHEBI:57597"/>
    </ligand>
</feature>
<feature type="binding site" evidence="12">
    <location>
        <begin position="22"/>
        <end position="27"/>
    </location>
    <ligand>
        <name>NAD(+)</name>
        <dbReference type="ChEBI" id="CHEBI:57540"/>
    </ligand>
</feature>
<feature type="binding site" evidence="11">
    <location>
        <position position="120"/>
    </location>
    <ligand>
        <name>substrate</name>
    </ligand>
</feature>
<comment type="pathway">
    <text evidence="9">Membrane lipid metabolism; glycerophospholipid metabolism.</text>
</comment>
<sequence>MQVSPEVTPDMIPAARKITILGAGAWGTAVAMALAGRHDVLLWGRNGAAMAAIAASGENSYLPGFPLPPQLRISADFDAAVAHASGEHGLLIAACPVAGLRPMLQQLKDKAIGNLVWLCKGFEGGTGLLPHQIVQEVLGDKIPGGALSGPSFAQEVARGLPCALTIASHSAALRGAVVSALHGGTIRVYASEDLVGVEVGGAVKNVLAIATGVADGLGLGLNARAALITRGLAEITRLGTALGGQTETFMGLTGMGDLILTCTGDLSRNRRVGLGLAQGKALATIVAELGHVAEGVPCAKAVRELARRMGVDMPITNAVAGVLFDGDLPHVMVQQLLSRDPRAEVA</sequence>
<keyword evidence="8 9" id="KW-1208">Phospholipid metabolism</keyword>
<evidence type="ECO:0000259" key="15">
    <source>
        <dbReference type="Pfam" id="PF01210"/>
    </source>
</evidence>